<accession>A0ABT8TBV2</accession>
<sequence length="893" mass="98050">MKQPSSTAAFEFSRLWLACAAALGVAGCGGGGGGGLSGGGQEPDPVVVDLPIAYIQRALPRDEEGELLAPQAFDRDGFLPGARLFIKDRATDDALATNISDRAFGEGSEYDVKDLSAHPDGDRLLFAMRAPELEDVDEDEQPSWNIWEYNLALDSLRRVIDSDILAEQADDINPRYLADGRIVFASTRQVRSRAILLDDNKPQYAAESESGDGPAFVLHSMNDDGSDIRQLSYNQSHEWDPLLLDDGRVLFTRADNYRNNRISYYTMRPDGTDLRLHYGYHTRLDDEKPWLFNPELLPDGRLVGIYKPRNDLLGGDMLAINHTDYVEDNRAVTSTEEETPLPEDAALNTLTVLPVVIDGEISRHGEFSALTPLYDGTNRLLVSWSQCRLIEPADPDVEGSDERYVPCTDEYMAQELEAAPPVYGLWVYNLDDNLQQPVIVPDEDVYYTDIVTLEPRAPAEYLAPEVDQELAADGLGVLHIRSVYDLDGEDTTTAGIENLRDPAQFSADERPARFLRLVKAVSEPPNEILNFPGSAFGASSAQRFKEILGYVPIEPDGSVKTLVPADVAFTVSVVDGAGRRISDRHEHWLQVRPGETFECQGCHEDGSAIPHGRAGAGPESINAGAPTTGVPFPNTEPALFADMGETMAEVYARIAGIRRPSVDIVYEDEWTDPAVRPKDAPLSYAYADVPDAEPAQLPTSEACLANWNAECRIVVNYPDQIQPLWDKPRLVLAEDGSIAADNTCSSCHSPADVDGLVQIPAGQLDLTASENNSPHITSYRNLLFTHNELEVVDGVLQEVLIESGEFETDEDGELILDEAGNPIPILVTVPVSRTMSPAGAWASGSFFETLNSFDAEQMTVDHRGLLNAAEQKLISEWLDIGAQYYNNPFDVPD</sequence>
<evidence type="ECO:0000313" key="2">
    <source>
        <dbReference type="EMBL" id="MDO3381584.1"/>
    </source>
</evidence>
<dbReference type="Gene3D" id="2.120.10.30">
    <property type="entry name" value="TolB, C-terminal domain"/>
    <property type="match status" value="1"/>
</dbReference>
<dbReference type="InterPro" id="IPR040698">
    <property type="entry name" value="HZS_alpha_mid"/>
</dbReference>
<comment type="caution">
    <text evidence="2">The sequence shown here is derived from an EMBL/GenBank/DDBJ whole genome shotgun (WGS) entry which is preliminary data.</text>
</comment>
<dbReference type="InterPro" id="IPR011042">
    <property type="entry name" value="6-blade_b-propeller_TolB-like"/>
</dbReference>
<dbReference type="RefSeq" id="WP_302711714.1">
    <property type="nucleotide sequence ID" value="NZ_JAULRT010000035.1"/>
</dbReference>
<gene>
    <name evidence="2" type="ORF">QWI16_05315</name>
</gene>
<name>A0ABT8TBV2_9GAMM</name>
<dbReference type="EMBL" id="JAULRT010000035">
    <property type="protein sequence ID" value="MDO3381584.1"/>
    <property type="molecule type" value="Genomic_DNA"/>
</dbReference>
<feature type="domain" description="Hydrazine synthase alpha subunit middle" evidence="1">
    <location>
        <begin position="539"/>
        <end position="604"/>
    </location>
</feature>
<evidence type="ECO:0000313" key="3">
    <source>
        <dbReference type="Proteomes" id="UP001168380"/>
    </source>
</evidence>
<dbReference type="Proteomes" id="UP001168380">
    <property type="component" value="Unassembled WGS sequence"/>
</dbReference>
<reference evidence="2" key="1">
    <citation type="submission" date="2023-07" db="EMBL/GenBank/DDBJ databases">
        <title>Gilvimarinus algae sp. nov., isolated from the surface of Kelp.</title>
        <authorList>
            <person name="Sun Y.Y."/>
            <person name="Gong Y."/>
            <person name="Du Z.J."/>
        </authorList>
    </citation>
    <scope>NUCLEOTIDE SEQUENCE</scope>
    <source>
        <strain evidence="2">SDUM040014</strain>
    </source>
</reference>
<dbReference type="PROSITE" id="PS51257">
    <property type="entry name" value="PROKAR_LIPOPROTEIN"/>
    <property type="match status" value="1"/>
</dbReference>
<evidence type="ECO:0000259" key="1">
    <source>
        <dbReference type="Pfam" id="PF18582"/>
    </source>
</evidence>
<dbReference type="Pfam" id="PF18582">
    <property type="entry name" value="HZS_alpha"/>
    <property type="match status" value="1"/>
</dbReference>
<organism evidence="2 3">
    <name type="scientific">Gilvimarinus algae</name>
    <dbReference type="NCBI Taxonomy" id="3058037"/>
    <lineage>
        <taxon>Bacteria</taxon>
        <taxon>Pseudomonadati</taxon>
        <taxon>Pseudomonadota</taxon>
        <taxon>Gammaproteobacteria</taxon>
        <taxon>Cellvibrionales</taxon>
        <taxon>Cellvibrionaceae</taxon>
        <taxon>Gilvimarinus</taxon>
    </lineage>
</organism>
<proteinExistence type="predicted"/>
<dbReference type="SUPFAM" id="SSF82171">
    <property type="entry name" value="DPP6 N-terminal domain-like"/>
    <property type="match status" value="1"/>
</dbReference>
<keyword evidence="3" id="KW-1185">Reference proteome</keyword>
<protein>
    <recommendedName>
        <fullName evidence="1">Hydrazine synthase alpha subunit middle domain-containing protein</fullName>
    </recommendedName>
</protein>